<dbReference type="EMBL" id="CM001475">
    <property type="protein sequence ID" value="EIC28915.1"/>
    <property type="molecule type" value="Genomic_DNA"/>
</dbReference>
<dbReference type="InterPro" id="IPR025455">
    <property type="entry name" value="DUF4276"/>
</dbReference>
<evidence type="ECO:0000313" key="1">
    <source>
        <dbReference type="EMBL" id="EIC28915.1"/>
    </source>
</evidence>
<dbReference type="Pfam" id="PF14103">
    <property type="entry name" value="DUF4276"/>
    <property type="match status" value="1"/>
</dbReference>
<accession>H8GHC4</accession>
<evidence type="ECO:0008006" key="3">
    <source>
        <dbReference type="Google" id="ProtNLM"/>
    </source>
</evidence>
<organism evidence="1 2">
    <name type="scientific">Methylomicrobium album BG8</name>
    <dbReference type="NCBI Taxonomy" id="686340"/>
    <lineage>
        <taxon>Bacteria</taxon>
        <taxon>Pseudomonadati</taxon>
        <taxon>Pseudomonadota</taxon>
        <taxon>Gammaproteobacteria</taxon>
        <taxon>Methylococcales</taxon>
        <taxon>Methylococcaceae</taxon>
        <taxon>Methylomicrobium</taxon>
    </lineage>
</organism>
<reference evidence="1 2" key="1">
    <citation type="journal article" date="2013" name="Genome Announc.">
        <title>Genome Sequence of the Obligate Gammaproteobacterial Methanotroph Methylomicrobium album Strain BG8.</title>
        <authorList>
            <person name="Kits K.D."/>
            <person name="Kalyuzhnaya M.G."/>
            <person name="Klotz M.G."/>
            <person name="Jetten M.S."/>
            <person name="Op den Camp H.J."/>
            <person name="Vuilleumier S."/>
            <person name="Bringel F."/>
            <person name="Dispirito A.A."/>
            <person name="Murrell J.C."/>
            <person name="Bruce D."/>
            <person name="Cheng J.F."/>
            <person name="Copeland A."/>
            <person name="Goodwin L."/>
            <person name="Hauser L."/>
            <person name="Lajus A."/>
            <person name="Land M.L."/>
            <person name="Lapidus A."/>
            <person name="Lucas S."/>
            <person name="Medigue C."/>
            <person name="Pitluck S."/>
            <person name="Woyke T."/>
            <person name="Zeytun A."/>
            <person name="Stein L.Y."/>
        </authorList>
    </citation>
    <scope>NUCLEOTIDE SEQUENCE [LARGE SCALE GENOMIC DNA]</scope>
    <source>
        <strain evidence="1 2">BG8</strain>
    </source>
</reference>
<dbReference type="RefSeq" id="WP_005370368.1">
    <property type="nucleotide sequence ID" value="NZ_CM001475.1"/>
</dbReference>
<keyword evidence="2" id="KW-1185">Reference proteome</keyword>
<dbReference type="HOGENOM" id="CLU_109798_0_0_6"/>
<evidence type="ECO:0000313" key="2">
    <source>
        <dbReference type="Proteomes" id="UP000005090"/>
    </source>
</evidence>
<dbReference type="AlphaFoldDB" id="H8GHC4"/>
<dbReference type="Proteomes" id="UP000005090">
    <property type="component" value="Chromosome"/>
</dbReference>
<protein>
    <recommendedName>
        <fullName evidence="3">DUF4276 domain-containing protein</fullName>
    </recommendedName>
</protein>
<sequence>MHFEILVEDRSGKIALDILIPKIIGDTHTFRVTSFKGIGHIPRSMASAKNISNRMLLNNLPKLLKAYGKSLQDYGVVFVVCDLDDKCLKNFRVELLSILDNCNPRPETRFCIAVEEAEAWFLGDITAIKQAYPKARDTVLNAYVNDSICGAWEQLADAVYRGGAQALTKLGGRAEGAEKSVWAENITPYMDVDNNLSLSFNYFLRKLREFV</sequence>
<name>H8GHC4_METAL</name>
<dbReference type="STRING" id="686340.Metal_1097"/>
<dbReference type="eggNOG" id="ENOG50303BN">
    <property type="taxonomic scope" value="Bacteria"/>
</dbReference>
<gene>
    <name evidence="1" type="ORF">Metal_1097</name>
</gene>
<proteinExistence type="predicted"/>